<evidence type="ECO:0000313" key="1">
    <source>
        <dbReference type="EMBL" id="GAA4784602.1"/>
    </source>
</evidence>
<dbReference type="RefSeq" id="WP_345301835.1">
    <property type="nucleotide sequence ID" value="NZ_BAABJE010000001.1"/>
</dbReference>
<dbReference type="EMBL" id="BAABJE010000001">
    <property type="protein sequence ID" value="GAA4784602.1"/>
    <property type="molecule type" value="Genomic_DNA"/>
</dbReference>
<dbReference type="Gene3D" id="3.40.50.450">
    <property type="match status" value="1"/>
</dbReference>
<dbReference type="Gene3D" id="3.90.79.10">
    <property type="entry name" value="Nucleoside Triphosphate Pyrophosphohydrolase"/>
    <property type="match status" value="1"/>
</dbReference>
<reference evidence="2" key="1">
    <citation type="journal article" date="2019" name="Int. J. Syst. Evol. Microbiol.">
        <title>The Global Catalogue of Microorganisms (GCM) 10K type strain sequencing project: providing services to taxonomists for standard genome sequencing and annotation.</title>
        <authorList>
            <consortium name="The Broad Institute Genomics Platform"/>
            <consortium name="The Broad Institute Genome Sequencing Center for Infectious Disease"/>
            <person name="Wu L."/>
            <person name="Ma J."/>
        </authorList>
    </citation>
    <scope>NUCLEOTIDE SEQUENCE [LARGE SCALE GENOMIC DNA]</scope>
    <source>
        <strain evidence="2">JCM 18204</strain>
    </source>
</reference>
<evidence type="ECO:0000313" key="2">
    <source>
        <dbReference type="Proteomes" id="UP001499959"/>
    </source>
</evidence>
<dbReference type="Proteomes" id="UP001499959">
    <property type="component" value="Unassembled WGS sequence"/>
</dbReference>
<comment type="caution">
    <text evidence="1">The sequence shown here is derived from an EMBL/GenBank/DDBJ whole genome shotgun (WGS) entry which is preliminary data.</text>
</comment>
<keyword evidence="2" id="KW-1185">Reference proteome</keyword>
<accession>A0ABP9AS96</accession>
<name>A0ABP9AS96_9GAMM</name>
<evidence type="ECO:0008006" key="3">
    <source>
        <dbReference type="Google" id="ProtNLM"/>
    </source>
</evidence>
<sequence>MKNAFVIMPYDQTHRKYYEEIYGPALERSGFIPVKADAPYSTNPVIEDIKKLISACDLILCEISGNNPNVFYELGLAHAIGKPAVLISRSEKEIPFDLKSMRVIIYDNSDIDWASKLRRDIEKASTEASSAPVEKAKPLIGTGESADGVIPGLVKTFKNLASCEQEILEQIKTSLEIKIFFYLGKTILAGSQKSIYDNLEKSVNRESKIRILHSGEKNKYLTRRISLERDSNQEGWISDIKYAKEKIENLKKRSRALVRSRTHGEAYYWTIFIFDKFAYVQPYIHQKNNTEKSAVLKVEKTGEEGSMYNLYDTFFERKWDESTPTQCDIDEIIGGHDELAQEGKISVSARILFNDLYLFVTPRRYVDEKNGVVYFHSPGGKIGDGEGYINAIKREIKEEIDCLAEIATSEKTFLLSDHSDIGEVFLCAPFSPKYLYRSPKNNPNLTNSNTSKLWTLGYEAVLAGDSKPKPQKEIFAILMLSKIALKSSIERRLKVRDIMSASDGSKLITSIGVSLKPHWTIEPRGLARIIASMET</sequence>
<dbReference type="SUPFAM" id="SSF55811">
    <property type="entry name" value="Nudix"/>
    <property type="match status" value="1"/>
</dbReference>
<protein>
    <recommendedName>
        <fullName evidence="3">NUDIX domain-containing protein</fullName>
    </recommendedName>
</protein>
<gene>
    <name evidence="1" type="ORF">GCM10023307_06650</name>
</gene>
<organism evidence="1 2">
    <name type="scientific">Lysobacter hankyongensis</name>
    <dbReference type="NCBI Taxonomy" id="1176535"/>
    <lineage>
        <taxon>Bacteria</taxon>
        <taxon>Pseudomonadati</taxon>
        <taxon>Pseudomonadota</taxon>
        <taxon>Gammaproteobacteria</taxon>
        <taxon>Lysobacterales</taxon>
        <taxon>Lysobacteraceae</taxon>
        <taxon>Lysobacter</taxon>
    </lineage>
</organism>
<proteinExistence type="predicted"/>
<dbReference type="InterPro" id="IPR015797">
    <property type="entry name" value="NUDIX_hydrolase-like_dom_sf"/>
</dbReference>